<dbReference type="GeneID" id="38786183"/>
<dbReference type="STRING" id="139825.A0A401H495"/>
<proteinExistence type="inferred from homology"/>
<dbReference type="InParanoid" id="A0A401H495"/>
<keyword evidence="5" id="KW-1185">Reference proteome</keyword>
<evidence type="ECO:0000256" key="2">
    <source>
        <dbReference type="ARBA" id="ARBA00023002"/>
    </source>
</evidence>
<dbReference type="InterPro" id="IPR021765">
    <property type="entry name" value="UstYa-like"/>
</dbReference>
<dbReference type="AlphaFoldDB" id="A0A401H495"/>
<dbReference type="OrthoDB" id="3687641at2759"/>
<evidence type="ECO:0000313" key="4">
    <source>
        <dbReference type="EMBL" id="GBE89266.1"/>
    </source>
</evidence>
<evidence type="ECO:0000256" key="3">
    <source>
        <dbReference type="ARBA" id="ARBA00035112"/>
    </source>
</evidence>
<organism evidence="4 5">
    <name type="scientific">Sparassis crispa</name>
    <dbReference type="NCBI Taxonomy" id="139825"/>
    <lineage>
        <taxon>Eukaryota</taxon>
        <taxon>Fungi</taxon>
        <taxon>Dikarya</taxon>
        <taxon>Basidiomycota</taxon>
        <taxon>Agaricomycotina</taxon>
        <taxon>Agaricomycetes</taxon>
        <taxon>Polyporales</taxon>
        <taxon>Sparassidaceae</taxon>
        <taxon>Sparassis</taxon>
    </lineage>
</organism>
<evidence type="ECO:0000256" key="1">
    <source>
        <dbReference type="ARBA" id="ARBA00004685"/>
    </source>
</evidence>
<name>A0A401H495_9APHY</name>
<dbReference type="Pfam" id="PF11807">
    <property type="entry name" value="UstYa"/>
    <property type="match status" value="1"/>
</dbReference>
<gene>
    <name evidence="4" type="ORF">SCP_1502740</name>
</gene>
<keyword evidence="2" id="KW-0560">Oxidoreductase</keyword>
<protein>
    <submittedName>
        <fullName evidence="4">Uncharacterized protein</fullName>
    </submittedName>
</protein>
<sequence length="139" mass="16008">MSDLPLVSMTVEESMHYPLLGVPSDIEWFSSMSPGSGYVRLGPEDRMFVVTMFHELHCLRVLNLAFGKARFATPAHIKHCLNYLRQGILCAPDLTLEPGNFEEKDFEVERLGATHTCRDWSIVFQMMDENYYNWENSAE</sequence>
<dbReference type="PANTHER" id="PTHR33365">
    <property type="entry name" value="YALI0B05434P"/>
    <property type="match status" value="1"/>
</dbReference>
<dbReference type="Proteomes" id="UP000287166">
    <property type="component" value="Unassembled WGS sequence"/>
</dbReference>
<comment type="similarity">
    <text evidence="3">Belongs to the ustYa family.</text>
</comment>
<evidence type="ECO:0000313" key="5">
    <source>
        <dbReference type="Proteomes" id="UP000287166"/>
    </source>
</evidence>
<dbReference type="RefSeq" id="XP_027620179.1">
    <property type="nucleotide sequence ID" value="XM_027764378.1"/>
</dbReference>
<dbReference type="GO" id="GO:0043386">
    <property type="term" value="P:mycotoxin biosynthetic process"/>
    <property type="evidence" value="ECO:0007669"/>
    <property type="project" value="InterPro"/>
</dbReference>
<accession>A0A401H495</accession>
<comment type="caution">
    <text evidence="4">The sequence shown here is derived from an EMBL/GenBank/DDBJ whole genome shotgun (WGS) entry which is preliminary data.</text>
</comment>
<comment type="pathway">
    <text evidence="1">Mycotoxin biosynthesis.</text>
</comment>
<dbReference type="EMBL" id="BFAD01000015">
    <property type="protein sequence ID" value="GBE89266.1"/>
    <property type="molecule type" value="Genomic_DNA"/>
</dbReference>
<dbReference type="GO" id="GO:0016491">
    <property type="term" value="F:oxidoreductase activity"/>
    <property type="evidence" value="ECO:0007669"/>
    <property type="project" value="UniProtKB-KW"/>
</dbReference>
<reference evidence="4 5" key="1">
    <citation type="journal article" date="2018" name="Sci. Rep.">
        <title>Genome sequence of the cauliflower mushroom Sparassis crispa (Hanabiratake) and its association with beneficial usage.</title>
        <authorList>
            <person name="Kiyama R."/>
            <person name="Furutani Y."/>
            <person name="Kawaguchi K."/>
            <person name="Nakanishi T."/>
        </authorList>
    </citation>
    <scope>NUCLEOTIDE SEQUENCE [LARGE SCALE GENOMIC DNA]</scope>
</reference>
<dbReference type="PANTHER" id="PTHR33365:SF11">
    <property type="entry name" value="TAT PATHWAY SIGNAL SEQUENCE"/>
    <property type="match status" value="1"/>
</dbReference>